<evidence type="ECO:0000313" key="2">
    <source>
        <dbReference type="Proteomes" id="UP000285773"/>
    </source>
</evidence>
<keyword evidence="1" id="KW-0547">Nucleotide-binding</keyword>
<sequence length="118" mass="13809">MEVKRKVIYMEERDVIQEARTTVTLLQTAFLKGFTPSPDALRFRENLDQMLKGLRKARRVDNRLLIELEKFYQTASLLIGLGGLALNEEAFQAWRAYDHWHYEVVKPQLQVYGPTVLL</sequence>
<keyword evidence="1" id="KW-0378">Hydrolase</keyword>
<name>A0A414CMX4_STRPA</name>
<protein>
    <submittedName>
        <fullName evidence="1">Helicase BlpT</fullName>
    </submittedName>
</protein>
<accession>A0A414CMX4</accession>
<gene>
    <name evidence="1" type="ORF">DW820_04440</name>
</gene>
<comment type="caution">
    <text evidence="1">The sequence shown here is derived from an EMBL/GenBank/DDBJ whole genome shotgun (WGS) entry which is preliminary data.</text>
</comment>
<dbReference type="Proteomes" id="UP000285773">
    <property type="component" value="Unassembled WGS sequence"/>
</dbReference>
<keyword evidence="1" id="KW-0067">ATP-binding</keyword>
<dbReference type="EMBL" id="QSIO01000001">
    <property type="protein sequence ID" value="RHC96376.1"/>
    <property type="molecule type" value="Genomic_DNA"/>
</dbReference>
<proteinExistence type="predicted"/>
<dbReference type="AlphaFoldDB" id="A0A414CMX4"/>
<dbReference type="RefSeq" id="WP_014713891.1">
    <property type="nucleotide sequence ID" value="NZ_JYPA01000019.1"/>
</dbReference>
<dbReference type="GO" id="GO:0004386">
    <property type="term" value="F:helicase activity"/>
    <property type="evidence" value="ECO:0007669"/>
    <property type="project" value="UniProtKB-KW"/>
</dbReference>
<evidence type="ECO:0000313" key="1">
    <source>
        <dbReference type="EMBL" id="RHC96376.1"/>
    </source>
</evidence>
<organism evidence="1 2">
    <name type="scientific">Streptococcus parasanguinis</name>
    <dbReference type="NCBI Taxonomy" id="1318"/>
    <lineage>
        <taxon>Bacteria</taxon>
        <taxon>Bacillati</taxon>
        <taxon>Bacillota</taxon>
        <taxon>Bacilli</taxon>
        <taxon>Lactobacillales</taxon>
        <taxon>Streptococcaceae</taxon>
        <taxon>Streptococcus</taxon>
    </lineage>
</organism>
<keyword evidence="1" id="KW-0347">Helicase</keyword>
<reference evidence="1 2" key="1">
    <citation type="submission" date="2018-08" db="EMBL/GenBank/DDBJ databases">
        <title>A genome reference for cultivated species of the human gut microbiota.</title>
        <authorList>
            <person name="Zou Y."/>
            <person name="Xue W."/>
            <person name="Luo G."/>
        </authorList>
    </citation>
    <scope>NUCLEOTIDE SEQUENCE [LARGE SCALE GENOMIC DNA]</scope>
    <source>
        <strain evidence="1 2">AM33-3BH</strain>
    </source>
</reference>